<dbReference type="InterPro" id="IPR024129">
    <property type="entry name" value="Sphingomy_SMPD4"/>
</dbReference>
<keyword evidence="2" id="KW-0677">Repeat</keyword>
<feature type="domain" description="BTB" evidence="5">
    <location>
        <begin position="546"/>
        <end position="613"/>
    </location>
</feature>
<keyword evidence="4" id="KW-0812">Transmembrane</keyword>
<dbReference type="SMART" id="SM00225">
    <property type="entry name" value="BTB"/>
    <property type="match status" value="1"/>
</dbReference>
<dbReference type="Gene3D" id="1.25.40.420">
    <property type="match status" value="1"/>
</dbReference>
<dbReference type="CDD" id="cd18255">
    <property type="entry name" value="BTB_POZ_KLHL26"/>
    <property type="match status" value="1"/>
</dbReference>
<proteinExistence type="predicted"/>
<name>A0A1I8IVG6_9PLAT</name>
<feature type="region of interest" description="Disordered" evidence="3">
    <location>
        <begin position="285"/>
        <end position="310"/>
    </location>
</feature>
<dbReference type="SUPFAM" id="SSF54695">
    <property type="entry name" value="POZ domain"/>
    <property type="match status" value="1"/>
</dbReference>
<dbReference type="InterPro" id="IPR011333">
    <property type="entry name" value="SKP1/BTB/POZ_sf"/>
</dbReference>
<dbReference type="PROSITE" id="PS50097">
    <property type="entry name" value="BTB"/>
    <property type="match status" value="1"/>
</dbReference>
<dbReference type="InterPro" id="IPR030588">
    <property type="entry name" value="BTB_POZ_KLHL26"/>
</dbReference>
<protein>
    <submittedName>
        <fullName evidence="7">BTB domain-containing protein</fullName>
    </submittedName>
</protein>
<dbReference type="SMART" id="SM00875">
    <property type="entry name" value="BACK"/>
    <property type="match status" value="1"/>
</dbReference>
<dbReference type="GO" id="GO:0050290">
    <property type="term" value="F:sphingomyelin phosphodiesterase D activity"/>
    <property type="evidence" value="ECO:0007669"/>
    <property type="project" value="InterPro"/>
</dbReference>
<evidence type="ECO:0000256" key="1">
    <source>
        <dbReference type="ARBA" id="ARBA00022441"/>
    </source>
</evidence>
<evidence type="ECO:0000313" key="7">
    <source>
        <dbReference type="WBParaSite" id="maker-uti_cns_0017916-snap-gene-0.4-mRNA-1"/>
    </source>
</evidence>
<feature type="transmembrane region" description="Helical" evidence="4">
    <location>
        <begin position="388"/>
        <end position="407"/>
    </location>
</feature>
<dbReference type="Gene3D" id="3.30.710.10">
    <property type="entry name" value="Potassium Channel Kv1.1, Chain A"/>
    <property type="match status" value="1"/>
</dbReference>
<dbReference type="PANTHER" id="PTHR45632:SF17">
    <property type="entry name" value="KELCH-LIKE PROTEIN 31"/>
    <property type="match status" value="1"/>
</dbReference>
<feature type="compositionally biased region" description="Polar residues" evidence="3">
    <location>
        <begin position="295"/>
        <end position="310"/>
    </location>
</feature>
<sequence>EDLHPTPDHVCLVRLAVKYLHHFAYAPRLAGLPRPDTSPRAPQLLLGADRYRSERLPRLLQPKLAGFFDFTFQQWPYDTSFRFVLEAWLSYLQPWRYVDSPMHPATGGTDVSPGTGWSAFVESNAHFYADLWLGLLRRLARADLRVPRFAHMLHRCLSVYCRARPLLADAFSVAAAAAAANAGGGTSPSRQSAMQMSDGCGTGAALWWQRQAEVTRLGAELLRACVDAKRRSGLKSGSVAADSADNNNYDDQADVRTRVVDYLADSARLLALVCDLGGDEAVAEAEAEAEASGADLSTGTALPRPQTSPWSSGRWTLSDWLTHLAGRDRLESLCSRSRLARLLLAAPNERDRLRRRLGRRAAPILRVCSSSSSSRECKDRAGDARISLRWLAGYPTLLVMLAAYAAYSCLLGYKSLALFCLLIAFTKFCLLVLDEACWIWRFGSANPAGATTASNSTSSSATWDLALANRAGNGAEFGAGASAAAAAASSSTGVAALLDPTSSLSGLLSPACPAAEQQQEQGGPDPAHAVMVLQGLCSLRSKSVLTDVTLLADGQRFDVHKVILVSCSDYFRSMFTSGMKECSQSEIELKGVTAKGLEKVLDIIYTSSTSIEGDDVFDILAAATHLQVMPVLEFCERNFLRNMTAANFTDFIVTARLYNMAGVLAQIDKFIAANLLSIADGPALSQLGLDQMLACLRSPHCRLREIDVFRAVQLWLDARDQQQQCMEQLLTEIRYNLIAPSDLVSKVQLAPAVMANARLHSLLLQPLCTPPDMWLRCYREQLVCVGGRDLQPTTPGLVEDCSALLLPKPSQGATAAVAAAESPLMSAGRSSSTIRRHTLASLPTPVSHAQCVVLNNFLYVLGGCVTQCAHAESAVNAVSRFDLRFNAWY</sequence>
<dbReference type="WBParaSite" id="maker-uti_cns_0017916-snap-gene-0.4-mRNA-1">
    <property type="protein sequence ID" value="maker-uti_cns_0017916-snap-gene-0.4-mRNA-1"/>
    <property type="gene ID" value="maker-uti_cns_0017916-snap-gene-0.4"/>
</dbReference>
<feature type="transmembrane region" description="Helical" evidence="4">
    <location>
        <begin position="413"/>
        <end position="433"/>
    </location>
</feature>
<evidence type="ECO:0000256" key="4">
    <source>
        <dbReference type="SAM" id="Phobius"/>
    </source>
</evidence>
<dbReference type="PANTHER" id="PTHR45632">
    <property type="entry name" value="LD33804P"/>
    <property type="match status" value="1"/>
</dbReference>
<dbReference type="InterPro" id="IPR000210">
    <property type="entry name" value="BTB/POZ_dom"/>
</dbReference>
<keyword evidence="4" id="KW-0472">Membrane</keyword>
<keyword evidence="1" id="KW-0880">Kelch repeat</keyword>
<dbReference type="InterPro" id="IPR015915">
    <property type="entry name" value="Kelch-typ_b-propeller"/>
</dbReference>
<dbReference type="Pfam" id="PF07707">
    <property type="entry name" value="BACK"/>
    <property type="match status" value="1"/>
</dbReference>
<dbReference type="Proteomes" id="UP000095280">
    <property type="component" value="Unplaced"/>
</dbReference>
<organism evidence="6 7">
    <name type="scientific">Macrostomum lignano</name>
    <dbReference type="NCBI Taxonomy" id="282301"/>
    <lineage>
        <taxon>Eukaryota</taxon>
        <taxon>Metazoa</taxon>
        <taxon>Spiralia</taxon>
        <taxon>Lophotrochozoa</taxon>
        <taxon>Platyhelminthes</taxon>
        <taxon>Rhabditophora</taxon>
        <taxon>Macrostomorpha</taxon>
        <taxon>Macrostomida</taxon>
        <taxon>Macrostomidae</taxon>
        <taxon>Macrostomum</taxon>
    </lineage>
</organism>
<dbReference type="Gene3D" id="2.120.10.80">
    <property type="entry name" value="Kelch-type beta propeller"/>
    <property type="match status" value="1"/>
</dbReference>
<dbReference type="SUPFAM" id="SSF117281">
    <property type="entry name" value="Kelch motif"/>
    <property type="match status" value="1"/>
</dbReference>
<dbReference type="AlphaFoldDB" id="A0A1I8IVG6"/>
<evidence type="ECO:0000259" key="5">
    <source>
        <dbReference type="PROSITE" id="PS50097"/>
    </source>
</evidence>
<dbReference type="Pfam" id="PF14724">
    <property type="entry name" value="mit_SMPDase"/>
    <property type="match status" value="1"/>
</dbReference>
<keyword evidence="4" id="KW-1133">Transmembrane helix</keyword>
<keyword evidence="6" id="KW-1185">Reference proteome</keyword>
<accession>A0A1I8IVG6</accession>
<evidence type="ECO:0000256" key="3">
    <source>
        <dbReference type="SAM" id="MobiDB-lite"/>
    </source>
</evidence>
<dbReference type="Pfam" id="PF00651">
    <property type="entry name" value="BTB"/>
    <property type="match status" value="1"/>
</dbReference>
<evidence type="ECO:0000313" key="6">
    <source>
        <dbReference type="Proteomes" id="UP000095280"/>
    </source>
</evidence>
<reference evidence="7" key="1">
    <citation type="submission" date="2016-11" db="UniProtKB">
        <authorList>
            <consortium name="WormBaseParasite"/>
        </authorList>
    </citation>
    <scope>IDENTIFICATION</scope>
</reference>
<evidence type="ECO:0000256" key="2">
    <source>
        <dbReference type="ARBA" id="ARBA00022737"/>
    </source>
</evidence>
<dbReference type="InterPro" id="IPR011705">
    <property type="entry name" value="BACK"/>
</dbReference>